<protein>
    <recommendedName>
        <fullName evidence="4">Ig-like domain-containing protein</fullName>
    </recommendedName>
</protein>
<evidence type="ECO:0000313" key="2">
    <source>
        <dbReference type="EMBL" id="MBV6342572.1"/>
    </source>
</evidence>
<dbReference type="Proteomes" id="UP001196980">
    <property type="component" value="Unassembled WGS sequence"/>
</dbReference>
<sequence>MRTLKCLAIVAAITLLLSSSCTSWFIAGLEAESQWIAPLGSIGVTCVISGSDGGGLTYHWSTNGGSIDGTGAVVDWIAPEQVGMYDIAVNITDGEGGQHTASISLVASNGPPPTIEDLIVTASHKYLKVSAEGYKVGRAQNYSIECVASSNTSGNLTYEWSCTGGEINGQGSVINWTAPDAVVTITVTAKVFDALNNWVRKSVTLEVVACSECTF</sequence>
<evidence type="ECO:0000313" key="3">
    <source>
        <dbReference type="Proteomes" id="UP001196980"/>
    </source>
</evidence>
<accession>A0ABS6S139</accession>
<proteinExistence type="predicted"/>
<gene>
    <name evidence="2" type="ORF">HWQ67_13365</name>
</gene>
<reference evidence="2 3" key="1">
    <citation type="journal article" date="2020" name="J Geophys Res Biogeosci">
        <title>Magnetotaxis as an Adaptation to Enable Bacterial Shuttling of Microbial Sulfur and Sulfur Cycling Across Aquatic Oxic#Anoxic Interfaces.</title>
        <authorList>
            <person name="Li J."/>
            <person name="Liu P."/>
            <person name="Wang J."/>
            <person name="Roberts A.P."/>
            <person name="Pan Y."/>
        </authorList>
    </citation>
    <scope>NUCLEOTIDE SEQUENCE [LARGE SCALE GENOMIC DNA]</scope>
    <source>
        <strain evidence="2 3">MYR-1_YQ</strain>
    </source>
</reference>
<feature type="signal peptide" evidence="1">
    <location>
        <begin position="1"/>
        <end position="26"/>
    </location>
</feature>
<organism evidence="2 3">
    <name type="scientific">Candidatus Magnetobacterium casense</name>
    <dbReference type="NCBI Taxonomy" id="1455061"/>
    <lineage>
        <taxon>Bacteria</taxon>
        <taxon>Pseudomonadati</taxon>
        <taxon>Nitrospirota</taxon>
        <taxon>Thermodesulfovibrionia</taxon>
        <taxon>Thermodesulfovibrionales</taxon>
        <taxon>Candidatus Magnetobacteriaceae</taxon>
        <taxon>Candidatus Magnetobacterium</taxon>
    </lineage>
</organism>
<evidence type="ECO:0000256" key="1">
    <source>
        <dbReference type="SAM" id="SignalP"/>
    </source>
</evidence>
<dbReference type="EMBL" id="JABXWD010000284">
    <property type="protein sequence ID" value="MBV6342572.1"/>
    <property type="molecule type" value="Genomic_DNA"/>
</dbReference>
<name>A0ABS6S139_9BACT</name>
<comment type="caution">
    <text evidence="2">The sequence shown here is derived from an EMBL/GenBank/DDBJ whole genome shotgun (WGS) entry which is preliminary data.</text>
</comment>
<dbReference type="PROSITE" id="PS51257">
    <property type="entry name" value="PROKAR_LIPOPROTEIN"/>
    <property type="match status" value="1"/>
</dbReference>
<keyword evidence="3" id="KW-1185">Reference proteome</keyword>
<dbReference type="RefSeq" id="WP_218253189.1">
    <property type="nucleotide sequence ID" value="NZ_JABXWD010000284.1"/>
</dbReference>
<feature type="chain" id="PRO_5047291420" description="Ig-like domain-containing protein" evidence="1">
    <location>
        <begin position="27"/>
        <end position="215"/>
    </location>
</feature>
<evidence type="ECO:0008006" key="4">
    <source>
        <dbReference type="Google" id="ProtNLM"/>
    </source>
</evidence>
<keyword evidence="1" id="KW-0732">Signal</keyword>